<keyword evidence="2 4" id="KW-0863">Zinc-finger</keyword>
<dbReference type="Gene3D" id="6.10.140.2220">
    <property type="match status" value="1"/>
</dbReference>
<keyword evidence="3" id="KW-0862">Zinc</keyword>
<organism evidence="6 7">
    <name type="scientific">Hypsizygus marmoreus</name>
    <name type="common">White beech mushroom</name>
    <name type="synonym">Agaricus marmoreus</name>
    <dbReference type="NCBI Taxonomy" id="39966"/>
    <lineage>
        <taxon>Eukaryota</taxon>
        <taxon>Fungi</taxon>
        <taxon>Dikarya</taxon>
        <taxon>Basidiomycota</taxon>
        <taxon>Agaricomycotina</taxon>
        <taxon>Agaricomycetes</taxon>
        <taxon>Agaricomycetidae</taxon>
        <taxon>Agaricales</taxon>
        <taxon>Tricholomatineae</taxon>
        <taxon>Lyophyllaceae</taxon>
        <taxon>Hypsizygus</taxon>
    </lineage>
</organism>
<dbReference type="AlphaFoldDB" id="A0A369JE80"/>
<dbReference type="InterPro" id="IPR002893">
    <property type="entry name" value="Znf_MYND"/>
</dbReference>
<proteinExistence type="predicted"/>
<protein>
    <recommendedName>
        <fullName evidence="5">MYND-type domain-containing protein</fullName>
    </recommendedName>
</protein>
<dbReference type="PROSITE" id="PS50865">
    <property type="entry name" value="ZF_MYND_2"/>
    <property type="match status" value="1"/>
</dbReference>
<feature type="domain" description="MYND-type" evidence="5">
    <location>
        <begin position="52"/>
        <end position="94"/>
    </location>
</feature>
<dbReference type="InParanoid" id="A0A369JE80"/>
<evidence type="ECO:0000256" key="1">
    <source>
        <dbReference type="ARBA" id="ARBA00022723"/>
    </source>
</evidence>
<evidence type="ECO:0000259" key="5">
    <source>
        <dbReference type="PROSITE" id="PS50865"/>
    </source>
</evidence>
<evidence type="ECO:0000256" key="4">
    <source>
        <dbReference type="PROSITE-ProRule" id="PRU00134"/>
    </source>
</evidence>
<dbReference type="PROSITE" id="PS01360">
    <property type="entry name" value="ZF_MYND_1"/>
    <property type="match status" value="1"/>
</dbReference>
<reference evidence="6" key="1">
    <citation type="submission" date="2018-04" db="EMBL/GenBank/DDBJ databases">
        <title>Whole genome sequencing of Hypsizygus marmoreus.</title>
        <authorList>
            <person name="Choi I.-G."/>
            <person name="Min B."/>
            <person name="Kim J.-G."/>
            <person name="Kim S."/>
            <person name="Oh Y.-L."/>
            <person name="Kong W.-S."/>
            <person name="Park H."/>
            <person name="Jeong J."/>
            <person name="Song E.-S."/>
        </authorList>
    </citation>
    <scope>NUCLEOTIDE SEQUENCE [LARGE SCALE GENOMIC DNA]</scope>
    <source>
        <strain evidence="6">51987-8</strain>
    </source>
</reference>
<dbReference type="OrthoDB" id="194358at2759"/>
<evidence type="ECO:0000313" key="7">
    <source>
        <dbReference type="Proteomes" id="UP000076154"/>
    </source>
</evidence>
<evidence type="ECO:0000256" key="2">
    <source>
        <dbReference type="ARBA" id="ARBA00022771"/>
    </source>
</evidence>
<keyword evidence="1" id="KW-0479">Metal-binding</keyword>
<accession>A0A369JE80</accession>
<dbReference type="EMBL" id="LUEZ02000113">
    <property type="protein sequence ID" value="RDB17166.1"/>
    <property type="molecule type" value="Genomic_DNA"/>
</dbReference>
<name>A0A369JE80_HYPMA</name>
<dbReference type="STRING" id="39966.A0A369JE80"/>
<keyword evidence="7" id="KW-1185">Reference proteome</keyword>
<sequence length="423" mass="47401">MPKLPPLPPHLKDFHFSGHTAEVVAKAQKEIDLMRASKNQRKAELWENRMICAACGKPNDERKPLQACIRCRTVRYCDKKCQVAHFHSIHREDCKSFRTPPTCRAYDTLANLPGCSYPQDGVFGHVHTGGIGVWISPFGCIDSSLLCIPGHPQPMNMEKQKPTLTYDQWNQFFQPCSDLASLDKYMALLVVVQNRNSKKDAKPIVVVGTSIMAIGSAEGTPALVEGKLPGETHLMTEDHDGKPTVALAPTYVCVSHFNGKSIYDNTHPSVIHKATSTVVLSLGDFVIFEVQYRCGGPRIRRDYQALERLRCLTISTTPRDPTFRGEYRELIPLAARKGQVTQLDAMIDQAAVAEWFADIKTKGVEAHVRSHFGEERVKWMRTGTELALEQAKMSRRTKILADADKLDMGPESMQYILNGPDIW</sequence>
<gene>
    <name evidence="6" type="ORF">Hypma_001805</name>
</gene>
<evidence type="ECO:0000256" key="3">
    <source>
        <dbReference type="ARBA" id="ARBA00022833"/>
    </source>
</evidence>
<dbReference type="Pfam" id="PF01753">
    <property type="entry name" value="zf-MYND"/>
    <property type="match status" value="1"/>
</dbReference>
<dbReference type="Proteomes" id="UP000076154">
    <property type="component" value="Unassembled WGS sequence"/>
</dbReference>
<comment type="caution">
    <text evidence="6">The sequence shown here is derived from an EMBL/GenBank/DDBJ whole genome shotgun (WGS) entry which is preliminary data.</text>
</comment>
<dbReference type="SUPFAM" id="SSF144232">
    <property type="entry name" value="HIT/MYND zinc finger-like"/>
    <property type="match status" value="1"/>
</dbReference>
<evidence type="ECO:0000313" key="6">
    <source>
        <dbReference type="EMBL" id="RDB17166.1"/>
    </source>
</evidence>
<dbReference type="GO" id="GO:0008270">
    <property type="term" value="F:zinc ion binding"/>
    <property type="evidence" value="ECO:0007669"/>
    <property type="project" value="UniProtKB-KW"/>
</dbReference>